<organism evidence="3">
    <name type="scientific">bioreactor metagenome</name>
    <dbReference type="NCBI Taxonomy" id="1076179"/>
    <lineage>
        <taxon>unclassified sequences</taxon>
        <taxon>metagenomes</taxon>
        <taxon>ecological metagenomes</taxon>
    </lineage>
</organism>
<dbReference type="PROSITE" id="PS50977">
    <property type="entry name" value="HTH_TETR_2"/>
    <property type="match status" value="1"/>
</dbReference>
<evidence type="ECO:0000313" key="3">
    <source>
        <dbReference type="EMBL" id="MPM10854.1"/>
    </source>
</evidence>
<keyword evidence="1" id="KW-0238">DNA-binding</keyword>
<dbReference type="InterPro" id="IPR001647">
    <property type="entry name" value="HTH_TetR"/>
</dbReference>
<dbReference type="InterPro" id="IPR050624">
    <property type="entry name" value="HTH-type_Tx_Regulator"/>
</dbReference>
<dbReference type="GO" id="GO:0003677">
    <property type="term" value="F:DNA binding"/>
    <property type="evidence" value="ECO:0007669"/>
    <property type="project" value="UniProtKB-KW"/>
</dbReference>
<protein>
    <recommendedName>
        <fullName evidence="2">HTH tetR-type domain-containing protein</fullName>
    </recommendedName>
</protein>
<dbReference type="SUPFAM" id="SSF46689">
    <property type="entry name" value="Homeodomain-like"/>
    <property type="match status" value="1"/>
</dbReference>
<dbReference type="AlphaFoldDB" id="A0A644X9Q2"/>
<dbReference type="InterPro" id="IPR009057">
    <property type="entry name" value="Homeodomain-like_sf"/>
</dbReference>
<sequence length="197" mass="23160">MPKSYSSQEKEYIVKRLKEEAYQCLNLYGVKKTTVDELVRRVNIPKGTFYLFYDSKEILLFDVVNDLHDEIQKHFIREANLIKGRITAENLTNLLFEVYKMVDDTFLLKVMTNGELELIIRKLPNEIVEKHLNDDNAIMEKFMDLIPNVKEKNIEYYSGAMRGIFLTMLHKREIGEEVFDGSLKLMINGLVIQLMEE</sequence>
<dbReference type="PANTHER" id="PTHR43479">
    <property type="entry name" value="ACREF/ENVCD OPERON REPRESSOR-RELATED"/>
    <property type="match status" value="1"/>
</dbReference>
<proteinExistence type="predicted"/>
<feature type="domain" description="HTH tetR-type" evidence="2">
    <location>
        <begin position="11"/>
        <end position="71"/>
    </location>
</feature>
<dbReference type="EMBL" id="VSSQ01001750">
    <property type="protein sequence ID" value="MPM10854.1"/>
    <property type="molecule type" value="Genomic_DNA"/>
</dbReference>
<gene>
    <name evidence="3" type="ORF">SDC9_57190</name>
</gene>
<name>A0A644X9Q2_9ZZZZ</name>
<dbReference type="Gene3D" id="1.10.357.10">
    <property type="entry name" value="Tetracycline Repressor, domain 2"/>
    <property type="match status" value="1"/>
</dbReference>
<evidence type="ECO:0000259" key="2">
    <source>
        <dbReference type="PROSITE" id="PS50977"/>
    </source>
</evidence>
<reference evidence="3" key="1">
    <citation type="submission" date="2019-08" db="EMBL/GenBank/DDBJ databases">
        <authorList>
            <person name="Kucharzyk K."/>
            <person name="Murdoch R.W."/>
            <person name="Higgins S."/>
            <person name="Loffler F."/>
        </authorList>
    </citation>
    <scope>NUCLEOTIDE SEQUENCE</scope>
</reference>
<dbReference type="PANTHER" id="PTHR43479:SF11">
    <property type="entry name" value="ACREF_ENVCD OPERON REPRESSOR-RELATED"/>
    <property type="match status" value="1"/>
</dbReference>
<comment type="caution">
    <text evidence="3">The sequence shown here is derived from an EMBL/GenBank/DDBJ whole genome shotgun (WGS) entry which is preliminary data.</text>
</comment>
<accession>A0A644X9Q2</accession>
<dbReference type="Pfam" id="PF00440">
    <property type="entry name" value="TetR_N"/>
    <property type="match status" value="1"/>
</dbReference>
<evidence type="ECO:0000256" key="1">
    <source>
        <dbReference type="ARBA" id="ARBA00023125"/>
    </source>
</evidence>